<proteinExistence type="predicted"/>
<organism evidence="1 2">
    <name type="scientific">Steinernema carpocapsae</name>
    <name type="common">Entomopathogenic nematode</name>
    <dbReference type="NCBI Taxonomy" id="34508"/>
    <lineage>
        <taxon>Eukaryota</taxon>
        <taxon>Metazoa</taxon>
        <taxon>Ecdysozoa</taxon>
        <taxon>Nematoda</taxon>
        <taxon>Chromadorea</taxon>
        <taxon>Rhabditida</taxon>
        <taxon>Tylenchina</taxon>
        <taxon>Panagrolaimomorpha</taxon>
        <taxon>Strongyloidoidea</taxon>
        <taxon>Steinernematidae</taxon>
        <taxon>Steinernema</taxon>
    </lineage>
</organism>
<protein>
    <submittedName>
        <fullName evidence="1">Uncharacterized protein</fullName>
    </submittedName>
</protein>
<sequence>MGTFETTIAADATVGTLTLCLEIGLRYTIGDIHQNGLRFSGKPEQSVIVGTLTLCLEIGLRYTIGDGKDILQHRSVVDDNDCVQRLESFKCFQLVYKMRPSEEMRQKIKHHLRQHFNSNIDDTMRTTRFVKIFLGILGAVVNTSEVQTIKVFKPKLLPCFASVQYLLTED</sequence>
<comment type="caution">
    <text evidence="1">The sequence shown here is derived from an EMBL/GenBank/DDBJ whole genome shotgun (WGS) entry which is preliminary data.</text>
</comment>
<dbReference type="Proteomes" id="UP000298663">
    <property type="component" value="Unassembled WGS sequence"/>
</dbReference>
<dbReference type="AlphaFoldDB" id="A0A4U5MUI0"/>
<accession>A0A4U5MUI0</accession>
<keyword evidence="2" id="KW-1185">Reference proteome</keyword>
<gene>
    <name evidence="1" type="ORF">L596_020540</name>
</gene>
<name>A0A4U5MUI0_STECR</name>
<reference evidence="1 2" key="1">
    <citation type="journal article" date="2015" name="Genome Biol.">
        <title>Comparative genomics of Steinernema reveals deeply conserved gene regulatory networks.</title>
        <authorList>
            <person name="Dillman A.R."/>
            <person name="Macchietto M."/>
            <person name="Porter C.F."/>
            <person name="Rogers A."/>
            <person name="Williams B."/>
            <person name="Antoshechkin I."/>
            <person name="Lee M.M."/>
            <person name="Goodwin Z."/>
            <person name="Lu X."/>
            <person name="Lewis E.E."/>
            <person name="Goodrich-Blair H."/>
            <person name="Stock S.P."/>
            <person name="Adams B.J."/>
            <person name="Sternberg P.W."/>
            <person name="Mortazavi A."/>
        </authorList>
    </citation>
    <scope>NUCLEOTIDE SEQUENCE [LARGE SCALE GENOMIC DNA]</scope>
    <source>
        <strain evidence="1 2">ALL</strain>
    </source>
</reference>
<evidence type="ECO:0000313" key="2">
    <source>
        <dbReference type="Proteomes" id="UP000298663"/>
    </source>
</evidence>
<evidence type="ECO:0000313" key="1">
    <source>
        <dbReference type="EMBL" id="TKR73202.1"/>
    </source>
</evidence>
<reference evidence="1 2" key="2">
    <citation type="journal article" date="2019" name="G3 (Bethesda)">
        <title>Hybrid Assembly of the Genome of the Entomopathogenic Nematode Steinernema carpocapsae Identifies the X-Chromosome.</title>
        <authorList>
            <person name="Serra L."/>
            <person name="Macchietto M."/>
            <person name="Macias-Munoz A."/>
            <person name="McGill C.J."/>
            <person name="Rodriguez I.M."/>
            <person name="Rodriguez B."/>
            <person name="Murad R."/>
            <person name="Mortazavi A."/>
        </authorList>
    </citation>
    <scope>NUCLEOTIDE SEQUENCE [LARGE SCALE GENOMIC DNA]</scope>
    <source>
        <strain evidence="1 2">ALL</strain>
    </source>
</reference>
<dbReference type="EMBL" id="AZBU02000006">
    <property type="protein sequence ID" value="TKR73202.1"/>
    <property type="molecule type" value="Genomic_DNA"/>
</dbReference>